<feature type="compositionally biased region" description="Polar residues" evidence="1">
    <location>
        <begin position="127"/>
        <end position="142"/>
    </location>
</feature>
<protein>
    <submittedName>
        <fullName evidence="2">Uncharacterized protein</fullName>
    </submittedName>
</protein>
<dbReference type="EMBL" id="CP051627">
    <property type="protein sequence ID" value="UPT20295.1"/>
    <property type="molecule type" value="Genomic_DNA"/>
</dbReference>
<name>A0ABY4KY02_THEAE</name>
<keyword evidence="3" id="KW-1185">Reference proteome</keyword>
<proteinExistence type="predicted"/>
<evidence type="ECO:0000256" key="1">
    <source>
        <dbReference type="SAM" id="MobiDB-lite"/>
    </source>
</evidence>
<gene>
    <name evidence="2" type="ORF">FOF52_04385</name>
</gene>
<dbReference type="Proteomes" id="UP000832041">
    <property type="component" value="Chromosome"/>
</dbReference>
<sequence length="152" mass="16168">MGTPGSPGFAEVVFDEPVALQPVLQMFARDLPEGAAVLQVLWCPNEPEETPESFGGLFGPSVAVRRWRDADLTDPRDDRPTAHPRNPDHDLSGRPGGAPAPESTVDHPSVFALPDSPAERIRAWQEETGTTASTDGLSSLQGLNPGGHPAWG</sequence>
<feature type="region of interest" description="Disordered" evidence="1">
    <location>
        <begin position="68"/>
        <end position="152"/>
    </location>
</feature>
<evidence type="ECO:0000313" key="3">
    <source>
        <dbReference type="Proteomes" id="UP000832041"/>
    </source>
</evidence>
<accession>A0ABY4KY02</accession>
<dbReference type="RefSeq" id="WP_248592548.1">
    <property type="nucleotide sequence ID" value="NZ_BAABEB010000012.1"/>
</dbReference>
<feature type="compositionally biased region" description="Basic and acidic residues" evidence="1">
    <location>
        <begin position="68"/>
        <end position="92"/>
    </location>
</feature>
<evidence type="ECO:0000313" key="2">
    <source>
        <dbReference type="EMBL" id="UPT20295.1"/>
    </source>
</evidence>
<organism evidence="2 3">
    <name type="scientific">Thermobifida alba</name>
    <name type="common">Thermomonospora alba</name>
    <dbReference type="NCBI Taxonomy" id="53522"/>
    <lineage>
        <taxon>Bacteria</taxon>
        <taxon>Bacillati</taxon>
        <taxon>Actinomycetota</taxon>
        <taxon>Actinomycetes</taxon>
        <taxon>Streptosporangiales</taxon>
        <taxon>Nocardiopsidaceae</taxon>
        <taxon>Thermobifida</taxon>
    </lineage>
</organism>
<reference evidence="2 3" key="1">
    <citation type="submission" date="2020-04" db="EMBL/GenBank/DDBJ databases">
        <title>Thermobifida alba genome sequencing and assembly.</title>
        <authorList>
            <person name="Luzics S."/>
            <person name="Horvath B."/>
            <person name="Nagy I."/>
            <person name="Toth A."/>
            <person name="Nagy I."/>
            <person name="Kukolya J."/>
        </authorList>
    </citation>
    <scope>NUCLEOTIDE SEQUENCE [LARGE SCALE GENOMIC DNA]</scope>
    <source>
        <strain evidence="2 3">DSM 43795</strain>
    </source>
</reference>